<dbReference type="EMBL" id="CAJVQC010027667">
    <property type="protein sequence ID" value="CAG8737098.1"/>
    <property type="molecule type" value="Genomic_DNA"/>
</dbReference>
<evidence type="ECO:0000313" key="1">
    <source>
        <dbReference type="EMBL" id="CAG8737098.1"/>
    </source>
</evidence>
<gene>
    <name evidence="1" type="ORF">RPERSI_LOCUS12768</name>
</gene>
<name>A0ACA9Q782_9GLOM</name>
<reference evidence="1" key="1">
    <citation type="submission" date="2021-06" db="EMBL/GenBank/DDBJ databases">
        <authorList>
            <person name="Kallberg Y."/>
            <person name="Tangrot J."/>
            <person name="Rosling A."/>
        </authorList>
    </citation>
    <scope>NUCLEOTIDE SEQUENCE</scope>
    <source>
        <strain evidence="1">MA461A</strain>
    </source>
</reference>
<sequence>FIPQLPVQKGTMFCPKELHTSVWELMDRYLHLHLLIPTSNPALTCLQIWKQA</sequence>
<dbReference type="Proteomes" id="UP000789920">
    <property type="component" value="Unassembled WGS sequence"/>
</dbReference>
<organism evidence="1 2">
    <name type="scientific">Racocetra persica</name>
    <dbReference type="NCBI Taxonomy" id="160502"/>
    <lineage>
        <taxon>Eukaryota</taxon>
        <taxon>Fungi</taxon>
        <taxon>Fungi incertae sedis</taxon>
        <taxon>Mucoromycota</taxon>
        <taxon>Glomeromycotina</taxon>
        <taxon>Glomeromycetes</taxon>
        <taxon>Diversisporales</taxon>
        <taxon>Gigasporaceae</taxon>
        <taxon>Racocetra</taxon>
    </lineage>
</organism>
<feature type="non-terminal residue" evidence="1">
    <location>
        <position position="1"/>
    </location>
</feature>
<accession>A0ACA9Q782</accession>
<comment type="caution">
    <text evidence="1">The sequence shown here is derived from an EMBL/GenBank/DDBJ whole genome shotgun (WGS) entry which is preliminary data.</text>
</comment>
<keyword evidence="2" id="KW-1185">Reference proteome</keyword>
<feature type="non-terminal residue" evidence="1">
    <location>
        <position position="52"/>
    </location>
</feature>
<proteinExistence type="predicted"/>
<protein>
    <submittedName>
        <fullName evidence="1">30464_t:CDS:1</fullName>
    </submittedName>
</protein>
<evidence type="ECO:0000313" key="2">
    <source>
        <dbReference type="Proteomes" id="UP000789920"/>
    </source>
</evidence>